<evidence type="ECO:0000313" key="2">
    <source>
        <dbReference type="EMBL" id="MBD5771492.1"/>
    </source>
</evidence>
<feature type="transmembrane region" description="Helical" evidence="1">
    <location>
        <begin position="45"/>
        <end position="66"/>
    </location>
</feature>
<keyword evidence="3" id="KW-1185">Reference proteome</keyword>
<evidence type="ECO:0000313" key="3">
    <source>
        <dbReference type="Proteomes" id="UP000604161"/>
    </source>
</evidence>
<reference evidence="2 3" key="1">
    <citation type="submission" date="2020-09" db="EMBL/GenBank/DDBJ databases">
        <title>Marinomonas sp. nov., isolated from the cysticercosis algae of Qingdao, China.</title>
        <authorList>
            <person name="Sun X."/>
        </authorList>
    </citation>
    <scope>NUCLEOTIDE SEQUENCE [LARGE SCALE GENOMIC DNA]</scope>
    <source>
        <strain evidence="2 3">SM2066</strain>
    </source>
</reference>
<dbReference type="Proteomes" id="UP000604161">
    <property type="component" value="Unassembled WGS sequence"/>
</dbReference>
<name>A0ABR8NZM1_9GAMM</name>
<proteinExistence type="predicted"/>
<sequence>MNRRVMPSVLLILASFYGVMSLVTFCLYGIDKSAAKCNKWRVRESTLHLMSLLGGWPGAILGQKVFRHKTKKRFFRSMFWLTLILNFVLFYGMYSLIFRTI</sequence>
<comment type="caution">
    <text evidence="2">The sequence shown here is derived from an EMBL/GenBank/DDBJ whole genome shotgun (WGS) entry which is preliminary data.</text>
</comment>
<dbReference type="Pfam" id="PF06961">
    <property type="entry name" value="DUF1294"/>
    <property type="match status" value="1"/>
</dbReference>
<dbReference type="InterPro" id="IPR010718">
    <property type="entry name" value="DUF1294"/>
</dbReference>
<gene>
    <name evidence="2" type="ORF">IF202_10565</name>
</gene>
<protein>
    <submittedName>
        <fullName evidence="2">DUF1294 domain-containing protein</fullName>
    </submittedName>
</protein>
<organism evidence="2 3">
    <name type="scientific">Marinomonas colpomeniae</name>
    <dbReference type="NCBI Taxonomy" id="2774408"/>
    <lineage>
        <taxon>Bacteria</taxon>
        <taxon>Pseudomonadati</taxon>
        <taxon>Pseudomonadota</taxon>
        <taxon>Gammaproteobacteria</taxon>
        <taxon>Oceanospirillales</taxon>
        <taxon>Oceanospirillaceae</taxon>
        <taxon>Marinomonas</taxon>
    </lineage>
</organism>
<feature type="transmembrane region" description="Helical" evidence="1">
    <location>
        <begin position="78"/>
        <end position="98"/>
    </location>
</feature>
<evidence type="ECO:0000256" key="1">
    <source>
        <dbReference type="SAM" id="Phobius"/>
    </source>
</evidence>
<keyword evidence="1" id="KW-0472">Membrane</keyword>
<keyword evidence="1" id="KW-0812">Transmembrane</keyword>
<feature type="transmembrane region" description="Helical" evidence="1">
    <location>
        <begin position="9"/>
        <end position="30"/>
    </location>
</feature>
<accession>A0ABR8NZM1</accession>
<dbReference type="EMBL" id="JACYFC010000003">
    <property type="protein sequence ID" value="MBD5771492.1"/>
    <property type="molecule type" value="Genomic_DNA"/>
</dbReference>
<keyword evidence="1" id="KW-1133">Transmembrane helix</keyword>